<feature type="transmembrane region" description="Helical" evidence="2">
    <location>
        <begin position="106"/>
        <end position="127"/>
    </location>
</feature>
<protein>
    <submittedName>
        <fullName evidence="3">Uncharacterized protein</fullName>
    </submittedName>
</protein>
<evidence type="ECO:0000256" key="1">
    <source>
        <dbReference type="SAM" id="MobiDB-lite"/>
    </source>
</evidence>
<keyword evidence="4" id="KW-1185">Reference proteome</keyword>
<dbReference type="Proteomes" id="UP000322245">
    <property type="component" value="Unassembled WGS sequence"/>
</dbReference>
<sequence length="233" mass="25736">MSKQRSSSRRQKPRSHRNPISPLNPFRCSFGGSRAQAILLILVPSFICALLFAAGADSLPVWKYEDESGVWEIGARGYSVGGNAVQHQKYLYDTPWPAPVEGLPPLLLAHVIIGAIATALLAALMILAMQSTRMRSSDTLKSRAFETAIRKPNIYMRILMSLMTLVVGALLSLNCAVWGVAQAKSLDLKPAVLGYFVCIGGFLLWAFWIVVQVASIHDRRYWIMGDGRKVYEA</sequence>
<feature type="compositionally biased region" description="Basic residues" evidence="1">
    <location>
        <begin position="1"/>
        <end position="17"/>
    </location>
</feature>
<keyword evidence="2" id="KW-0472">Membrane</keyword>
<evidence type="ECO:0000313" key="4">
    <source>
        <dbReference type="Proteomes" id="UP000322245"/>
    </source>
</evidence>
<keyword evidence="2" id="KW-1133">Transmembrane helix</keyword>
<feature type="transmembrane region" description="Helical" evidence="2">
    <location>
        <begin position="158"/>
        <end position="181"/>
    </location>
</feature>
<name>A0A5D3AT76_9TREE</name>
<organism evidence="3 4">
    <name type="scientific">Cryptococcus floricola</name>
    <dbReference type="NCBI Taxonomy" id="2591691"/>
    <lineage>
        <taxon>Eukaryota</taxon>
        <taxon>Fungi</taxon>
        <taxon>Dikarya</taxon>
        <taxon>Basidiomycota</taxon>
        <taxon>Agaricomycotina</taxon>
        <taxon>Tremellomycetes</taxon>
        <taxon>Tremellales</taxon>
        <taxon>Cryptococcaceae</taxon>
        <taxon>Cryptococcus</taxon>
    </lineage>
</organism>
<keyword evidence="2" id="KW-0812">Transmembrane</keyword>
<feature type="transmembrane region" description="Helical" evidence="2">
    <location>
        <begin position="37"/>
        <end position="56"/>
    </location>
</feature>
<evidence type="ECO:0000256" key="2">
    <source>
        <dbReference type="SAM" id="Phobius"/>
    </source>
</evidence>
<comment type="caution">
    <text evidence="3">The sequence shown here is derived from an EMBL/GenBank/DDBJ whole genome shotgun (WGS) entry which is preliminary data.</text>
</comment>
<feature type="transmembrane region" description="Helical" evidence="2">
    <location>
        <begin position="193"/>
        <end position="214"/>
    </location>
</feature>
<evidence type="ECO:0000313" key="3">
    <source>
        <dbReference type="EMBL" id="TYJ53894.1"/>
    </source>
</evidence>
<dbReference type="EMBL" id="NIDF01000074">
    <property type="protein sequence ID" value="TYJ53894.1"/>
    <property type="molecule type" value="Genomic_DNA"/>
</dbReference>
<gene>
    <name evidence="3" type="ORF">B9479_005443</name>
</gene>
<accession>A0A5D3AT76</accession>
<feature type="region of interest" description="Disordered" evidence="1">
    <location>
        <begin position="1"/>
        <end position="21"/>
    </location>
</feature>
<reference evidence="3 4" key="1">
    <citation type="submission" date="2017-05" db="EMBL/GenBank/DDBJ databases">
        <title>The Genome Sequence of Tsuchiyaea wingfieldii DSM 27421.</title>
        <authorList>
            <person name="Cuomo C."/>
            <person name="Passer A."/>
            <person name="Billmyre B."/>
            <person name="Heitman J."/>
        </authorList>
    </citation>
    <scope>NUCLEOTIDE SEQUENCE [LARGE SCALE GENOMIC DNA]</scope>
    <source>
        <strain evidence="3 4">DSM 27421</strain>
    </source>
</reference>
<dbReference type="AlphaFoldDB" id="A0A5D3AT76"/>
<proteinExistence type="predicted"/>